<sequence length="174" mass="19284">MHSNVKKIVLASLFIAIEIIATRFLSIQTPIIRISLDFIPVALSAIILGPYTSGVAAAIADIFGMLLFSKGVAYFPGFTLSSFVSGFLYGIILHKKKITLKRCFFAVVTVMIIISLGLNTIWLLIITNNGAFAILSARIVKDMTMLPIQTFLIYYVWRAIESTVKSTSTFYKTF</sequence>
<feature type="transmembrane region" description="Helical" evidence="1">
    <location>
        <begin position="72"/>
        <end position="92"/>
    </location>
</feature>
<dbReference type="eggNOG" id="COG3275">
    <property type="taxonomic scope" value="Bacteria"/>
</dbReference>
<feature type="transmembrane region" description="Helical" evidence="1">
    <location>
        <begin position="6"/>
        <end position="26"/>
    </location>
</feature>
<dbReference type="AlphaFoldDB" id="B8I1F1"/>
<dbReference type="Proteomes" id="UP000001349">
    <property type="component" value="Chromosome"/>
</dbReference>
<keyword evidence="1" id="KW-0812">Transmembrane</keyword>
<dbReference type="STRING" id="394503.Ccel_1395"/>
<accession>B8I1F1</accession>
<gene>
    <name evidence="2" type="ordered locus">Ccel_1395</name>
</gene>
<dbReference type="OrthoDB" id="4624at2"/>
<dbReference type="InterPro" id="IPR030949">
    <property type="entry name" value="ECF_S_folate_fam"/>
</dbReference>
<keyword evidence="1" id="KW-0472">Membrane</keyword>
<proteinExistence type="predicted"/>
<evidence type="ECO:0000313" key="3">
    <source>
        <dbReference type="Proteomes" id="UP000001349"/>
    </source>
</evidence>
<dbReference type="Gene3D" id="1.10.1760.20">
    <property type="match status" value="1"/>
</dbReference>
<dbReference type="KEGG" id="cce:Ccel_1395"/>
<feature type="transmembrane region" description="Helical" evidence="1">
    <location>
        <begin position="38"/>
        <end position="60"/>
    </location>
</feature>
<feature type="transmembrane region" description="Helical" evidence="1">
    <location>
        <begin position="104"/>
        <end position="125"/>
    </location>
</feature>
<dbReference type="RefSeq" id="WP_015924895.1">
    <property type="nucleotide sequence ID" value="NC_011898.1"/>
</dbReference>
<organism evidence="2 3">
    <name type="scientific">Ruminiclostridium cellulolyticum (strain ATCC 35319 / DSM 5812 / JCM 6584 / H10)</name>
    <name type="common">Clostridium cellulolyticum</name>
    <dbReference type="NCBI Taxonomy" id="394503"/>
    <lineage>
        <taxon>Bacteria</taxon>
        <taxon>Bacillati</taxon>
        <taxon>Bacillota</taxon>
        <taxon>Clostridia</taxon>
        <taxon>Eubacteriales</taxon>
        <taxon>Oscillospiraceae</taxon>
        <taxon>Ruminiclostridium</taxon>
    </lineage>
</organism>
<reference evidence="2 3" key="1">
    <citation type="submission" date="2009-01" db="EMBL/GenBank/DDBJ databases">
        <title>Complete sequence of Clostridium cellulolyticum H10.</title>
        <authorList>
            <consortium name="US DOE Joint Genome Institute"/>
            <person name="Lucas S."/>
            <person name="Copeland A."/>
            <person name="Lapidus A."/>
            <person name="Glavina del Rio T."/>
            <person name="Dalin E."/>
            <person name="Tice H."/>
            <person name="Bruce D."/>
            <person name="Goodwin L."/>
            <person name="Pitluck S."/>
            <person name="Chertkov O."/>
            <person name="Saunders E."/>
            <person name="Brettin T."/>
            <person name="Detter J.C."/>
            <person name="Han C."/>
            <person name="Larimer F."/>
            <person name="Land M."/>
            <person name="Hauser L."/>
            <person name="Kyrpides N."/>
            <person name="Ivanova N."/>
            <person name="Zhou J."/>
            <person name="Richardson P."/>
        </authorList>
    </citation>
    <scope>NUCLEOTIDE SEQUENCE [LARGE SCALE GENOMIC DNA]</scope>
    <source>
        <strain evidence="3">ATCC 35319 / DSM 5812 / JCM 6584 / H10</strain>
    </source>
</reference>
<keyword evidence="1" id="KW-1133">Transmembrane helix</keyword>
<evidence type="ECO:0000313" key="2">
    <source>
        <dbReference type="EMBL" id="ACL75749.1"/>
    </source>
</evidence>
<dbReference type="InterPro" id="IPR024529">
    <property type="entry name" value="ECF_trnsprt_substrate-spec"/>
</dbReference>
<dbReference type="Pfam" id="PF12822">
    <property type="entry name" value="ECF_trnsprt"/>
    <property type="match status" value="1"/>
</dbReference>
<dbReference type="EMBL" id="CP001348">
    <property type="protein sequence ID" value="ACL75749.1"/>
    <property type="molecule type" value="Genomic_DNA"/>
</dbReference>
<name>B8I1F1_RUMCH</name>
<protein>
    <recommendedName>
        <fullName evidence="4">Signal transduction histidine kinase, LytS</fullName>
    </recommendedName>
</protein>
<evidence type="ECO:0000256" key="1">
    <source>
        <dbReference type="SAM" id="Phobius"/>
    </source>
</evidence>
<evidence type="ECO:0008006" key="4">
    <source>
        <dbReference type="Google" id="ProtNLM"/>
    </source>
</evidence>
<keyword evidence="3" id="KW-1185">Reference proteome</keyword>
<dbReference type="NCBIfam" id="TIGR04518">
    <property type="entry name" value="ECF_S_folT_fam"/>
    <property type="match status" value="1"/>
</dbReference>
<dbReference type="GO" id="GO:0022857">
    <property type="term" value="F:transmembrane transporter activity"/>
    <property type="evidence" value="ECO:0007669"/>
    <property type="project" value="InterPro"/>
</dbReference>
<dbReference type="HOGENOM" id="CLU_098232_3_0_9"/>